<evidence type="ECO:0000256" key="1">
    <source>
        <dbReference type="SAM" id="Phobius"/>
    </source>
</evidence>
<sequence>MKYFATSIIFCLLFVSIASLAFAADYDAQFTADRPATGNSQAANDVPTASDQNAYAILIFIYKLGLALIGVSSVFMISWGGLKRIYAAGNPSKISEANTKITNAIWGIVLALSSYIILYTINPHLVQLNIGSIQIPALQSANPNIPNNAPLPPGSIPSTGDTCPSPYVKDKYAGSCWPGIISSNSGSCPVNYKPAFGDKSVCTYVGPPY</sequence>
<organism evidence="3 4">
    <name type="scientific">Candidatus Sungiibacteriota bacterium</name>
    <dbReference type="NCBI Taxonomy" id="2750080"/>
    <lineage>
        <taxon>Bacteria</taxon>
        <taxon>Candidatus Sungiibacteriota</taxon>
    </lineage>
</organism>
<evidence type="ECO:0000313" key="3">
    <source>
        <dbReference type="EMBL" id="MBI3627405.1"/>
    </source>
</evidence>
<keyword evidence="1" id="KW-1133">Transmembrane helix</keyword>
<name>A0A9D6LN51_9BACT</name>
<dbReference type="Proteomes" id="UP000808388">
    <property type="component" value="Unassembled WGS sequence"/>
</dbReference>
<dbReference type="EMBL" id="JACQCQ010000006">
    <property type="protein sequence ID" value="MBI3627405.1"/>
    <property type="molecule type" value="Genomic_DNA"/>
</dbReference>
<comment type="caution">
    <text evidence="3">The sequence shown here is derived from an EMBL/GenBank/DDBJ whole genome shotgun (WGS) entry which is preliminary data.</text>
</comment>
<proteinExistence type="predicted"/>
<dbReference type="AlphaFoldDB" id="A0A9D6LN51"/>
<feature type="transmembrane region" description="Helical" evidence="1">
    <location>
        <begin position="103"/>
        <end position="121"/>
    </location>
</feature>
<protein>
    <submittedName>
        <fullName evidence="3">Uncharacterized protein</fullName>
    </submittedName>
</protein>
<gene>
    <name evidence="3" type="ORF">HY220_01460</name>
</gene>
<feature type="signal peptide" evidence="2">
    <location>
        <begin position="1"/>
        <end position="23"/>
    </location>
</feature>
<evidence type="ECO:0000313" key="4">
    <source>
        <dbReference type="Proteomes" id="UP000808388"/>
    </source>
</evidence>
<keyword evidence="2" id="KW-0732">Signal</keyword>
<keyword evidence="1" id="KW-0812">Transmembrane</keyword>
<keyword evidence="1" id="KW-0472">Membrane</keyword>
<reference evidence="3" key="1">
    <citation type="submission" date="2020-07" db="EMBL/GenBank/DDBJ databases">
        <title>Huge and variable diversity of episymbiotic CPR bacteria and DPANN archaea in groundwater ecosystems.</title>
        <authorList>
            <person name="He C.Y."/>
            <person name="Keren R."/>
            <person name="Whittaker M."/>
            <person name="Farag I.F."/>
            <person name="Doudna J."/>
            <person name="Cate J.H.D."/>
            <person name="Banfield J.F."/>
        </authorList>
    </citation>
    <scope>NUCLEOTIDE SEQUENCE</scope>
    <source>
        <strain evidence="3">NC_groundwater_972_Pr1_S-0.2um_49_27</strain>
    </source>
</reference>
<feature type="transmembrane region" description="Helical" evidence="1">
    <location>
        <begin position="54"/>
        <end position="82"/>
    </location>
</feature>
<evidence type="ECO:0000256" key="2">
    <source>
        <dbReference type="SAM" id="SignalP"/>
    </source>
</evidence>
<feature type="chain" id="PRO_5039105211" evidence="2">
    <location>
        <begin position="24"/>
        <end position="209"/>
    </location>
</feature>
<accession>A0A9D6LN51</accession>